<feature type="signal peptide" evidence="1">
    <location>
        <begin position="1"/>
        <end position="24"/>
    </location>
</feature>
<evidence type="ECO:0000256" key="1">
    <source>
        <dbReference type="SAM" id="SignalP"/>
    </source>
</evidence>
<gene>
    <name evidence="2" type="ORF">V8G54_023671</name>
</gene>
<organism evidence="2 3">
    <name type="scientific">Vigna mungo</name>
    <name type="common">Black gram</name>
    <name type="synonym">Phaseolus mungo</name>
    <dbReference type="NCBI Taxonomy" id="3915"/>
    <lineage>
        <taxon>Eukaryota</taxon>
        <taxon>Viridiplantae</taxon>
        <taxon>Streptophyta</taxon>
        <taxon>Embryophyta</taxon>
        <taxon>Tracheophyta</taxon>
        <taxon>Spermatophyta</taxon>
        <taxon>Magnoliopsida</taxon>
        <taxon>eudicotyledons</taxon>
        <taxon>Gunneridae</taxon>
        <taxon>Pentapetalae</taxon>
        <taxon>rosids</taxon>
        <taxon>fabids</taxon>
        <taxon>Fabales</taxon>
        <taxon>Fabaceae</taxon>
        <taxon>Papilionoideae</taxon>
        <taxon>50 kb inversion clade</taxon>
        <taxon>NPAAA clade</taxon>
        <taxon>indigoferoid/millettioid clade</taxon>
        <taxon>Phaseoleae</taxon>
        <taxon>Vigna</taxon>
    </lineage>
</organism>
<protein>
    <recommendedName>
        <fullName evidence="4">Thionin-like protein</fullName>
    </recommendedName>
</protein>
<name>A0AAQ3N3K3_VIGMU</name>
<proteinExistence type="predicted"/>
<evidence type="ECO:0000313" key="3">
    <source>
        <dbReference type="Proteomes" id="UP001374535"/>
    </source>
</evidence>
<keyword evidence="3" id="KW-1185">Reference proteome</keyword>
<reference evidence="2 3" key="1">
    <citation type="journal article" date="2023" name="Life. Sci Alliance">
        <title>Evolutionary insights into 3D genome organization and epigenetic landscape of Vigna mungo.</title>
        <authorList>
            <person name="Junaid A."/>
            <person name="Singh B."/>
            <person name="Bhatia S."/>
        </authorList>
    </citation>
    <scope>NUCLEOTIDE SEQUENCE [LARGE SCALE GENOMIC DNA]</scope>
    <source>
        <strain evidence="2">Urdbean</strain>
    </source>
</reference>
<dbReference type="EMBL" id="CP144694">
    <property type="protein sequence ID" value="WVZ02865.1"/>
    <property type="molecule type" value="Genomic_DNA"/>
</dbReference>
<accession>A0AAQ3N3K3</accession>
<evidence type="ECO:0000313" key="2">
    <source>
        <dbReference type="EMBL" id="WVZ02865.1"/>
    </source>
</evidence>
<feature type="chain" id="PRO_5042918607" description="Thionin-like protein" evidence="1">
    <location>
        <begin position="25"/>
        <end position="101"/>
    </location>
</feature>
<sequence length="101" mass="10942">MEKIKIRSIGVIMAIMILSSFGAAQSTHNLCNAKLCTFICARDPVPEPNCVKNCEAHCKLSDPVYSCITSCHKSIAVKNAGAVNLGNNLINTCTKECKERL</sequence>
<evidence type="ECO:0008006" key="4">
    <source>
        <dbReference type="Google" id="ProtNLM"/>
    </source>
</evidence>
<dbReference type="AlphaFoldDB" id="A0AAQ3N3K3"/>
<keyword evidence="1" id="KW-0732">Signal</keyword>
<dbReference type="Proteomes" id="UP001374535">
    <property type="component" value="Chromosome 7"/>
</dbReference>